<dbReference type="InterPro" id="IPR014327">
    <property type="entry name" value="RNA_pol_sigma70_bacteroid"/>
</dbReference>
<dbReference type="NCBIfam" id="TIGR02937">
    <property type="entry name" value="sigma70-ECF"/>
    <property type="match status" value="1"/>
</dbReference>
<evidence type="ECO:0000313" key="7">
    <source>
        <dbReference type="EMBL" id="QDH81102.1"/>
    </source>
</evidence>
<dbReference type="NCBIfam" id="TIGR02985">
    <property type="entry name" value="Sig70_bacteroi1"/>
    <property type="match status" value="1"/>
</dbReference>
<keyword evidence="4" id="KW-0804">Transcription</keyword>
<dbReference type="GO" id="GO:0003677">
    <property type="term" value="F:DNA binding"/>
    <property type="evidence" value="ECO:0007669"/>
    <property type="project" value="InterPro"/>
</dbReference>
<dbReference type="PANTHER" id="PTHR43133:SF46">
    <property type="entry name" value="RNA POLYMERASE SIGMA-70 FACTOR ECF SUBFAMILY"/>
    <property type="match status" value="1"/>
</dbReference>
<dbReference type="EMBL" id="CP041253">
    <property type="protein sequence ID" value="QDH81102.1"/>
    <property type="molecule type" value="Genomic_DNA"/>
</dbReference>
<dbReference type="KEGG" id="echi:FKX85_19520"/>
<proteinExistence type="inferred from homology"/>
<dbReference type="RefSeq" id="WP_141616317.1">
    <property type="nucleotide sequence ID" value="NZ_CP041253.1"/>
</dbReference>
<dbReference type="InterPro" id="IPR013324">
    <property type="entry name" value="RNA_pol_sigma_r3/r4-like"/>
</dbReference>
<dbReference type="Gene3D" id="1.10.1740.10">
    <property type="match status" value="1"/>
</dbReference>
<dbReference type="GO" id="GO:0006352">
    <property type="term" value="P:DNA-templated transcription initiation"/>
    <property type="evidence" value="ECO:0007669"/>
    <property type="project" value="InterPro"/>
</dbReference>
<keyword evidence="2" id="KW-0805">Transcription regulation</keyword>
<accession>A0A514CMP8</accession>
<dbReference type="InterPro" id="IPR039425">
    <property type="entry name" value="RNA_pol_sigma-70-like"/>
</dbReference>
<dbReference type="InterPro" id="IPR014284">
    <property type="entry name" value="RNA_pol_sigma-70_dom"/>
</dbReference>
<keyword evidence="8" id="KW-1185">Reference proteome</keyword>
<evidence type="ECO:0000256" key="1">
    <source>
        <dbReference type="ARBA" id="ARBA00010641"/>
    </source>
</evidence>
<evidence type="ECO:0000256" key="4">
    <source>
        <dbReference type="ARBA" id="ARBA00023163"/>
    </source>
</evidence>
<evidence type="ECO:0000256" key="3">
    <source>
        <dbReference type="ARBA" id="ARBA00023082"/>
    </source>
</evidence>
<name>A0A514CMP8_9BACT</name>
<dbReference type="Proteomes" id="UP000316614">
    <property type="component" value="Chromosome"/>
</dbReference>
<dbReference type="InterPro" id="IPR013325">
    <property type="entry name" value="RNA_pol_sigma_r2"/>
</dbReference>
<evidence type="ECO:0000259" key="6">
    <source>
        <dbReference type="Pfam" id="PF08281"/>
    </source>
</evidence>
<dbReference type="SUPFAM" id="SSF88659">
    <property type="entry name" value="Sigma3 and sigma4 domains of RNA polymerase sigma factors"/>
    <property type="match status" value="1"/>
</dbReference>
<organism evidence="7 8">
    <name type="scientific">Echinicola soli</name>
    <dbReference type="NCBI Taxonomy" id="2591634"/>
    <lineage>
        <taxon>Bacteria</taxon>
        <taxon>Pseudomonadati</taxon>
        <taxon>Bacteroidota</taxon>
        <taxon>Cytophagia</taxon>
        <taxon>Cytophagales</taxon>
        <taxon>Cyclobacteriaceae</taxon>
        <taxon>Echinicola</taxon>
    </lineage>
</organism>
<dbReference type="InterPro" id="IPR007627">
    <property type="entry name" value="RNA_pol_sigma70_r2"/>
</dbReference>
<dbReference type="InterPro" id="IPR013249">
    <property type="entry name" value="RNA_pol_sigma70_r4_t2"/>
</dbReference>
<dbReference type="Gene3D" id="1.10.10.10">
    <property type="entry name" value="Winged helix-like DNA-binding domain superfamily/Winged helix DNA-binding domain"/>
    <property type="match status" value="1"/>
</dbReference>
<evidence type="ECO:0000259" key="5">
    <source>
        <dbReference type="Pfam" id="PF04542"/>
    </source>
</evidence>
<dbReference type="SUPFAM" id="SSF88946">
    <property type="entry name" value="Sigma2 domain of RNA polymerase sigma factors"/>
    <property type="match status" value="1"/>
</dbReference>
<dbReference type="AlphaFoldDB" id="A0A514CMP8"/>
<feature type="domain" description="RNA polymerase sigma factor 70 region 4 type 2" evidence="6">
    <location>
        <begin position="119"/>
        <end position="171"/>
    </location>
</feature>
<sequence>MKKMSDQTSTFRLGPKPTLEEVFYTFHKKLVYFSFQYLKDKGLAEDIVQDVFVQFAQKENMLQHELAYIQNYLYKAVRNKSINAIRDRKQNLGIDDGMAEISNQDQTIVQRMIHAEVIDELYAAMETLPEGCRKVSALGFLEGKSNQEIADQLGVSINTVKTQKQRGLKLLRLRLDPEVLYVLLVLINC</sequence>
<feature type="domain" description="RNA polymerase sigma-70 region 2" evidence="5">
    <location>
        <begin position="26"/>
        <end position="89"/>
    </location>
</feature>
<gene>
    <name evidence="7" type="ORF">FKX85_19520</name>
</gene>
<evidence type="ECO:0000313" key="8">
    <source>
        <dbReference type="Proteomes" id="UP000316614"/>
    </source>
</evidence>
<dbReference type="InterPro" id="IPR036388">
    <property type="entry name" value="WH-like_DNA-bd_sf"/>
</dbReference>
<reference evidence="7 8" key="1">
    <citation type="submission" date="2019-06" db="EMBL/GenBank/DDBJ databases">
        <title>Echinicola alkalisoli sp. nov. isolated from saline soil.</title>
        <authorList>
            <person name="Sun J.-Q."/>
            <person name="Xu L."/>
        </authorList>
    </citation>
    <scope>NUCLEOTIDE SEQUENCE [LARGE SCALE GENOMIC DNA]</scope>
    <source>
        <strain evidence="7 8">LN3S3</strain>
    </source>
</reference>
<dbReference type="Pfam" id="PF04542">
    <property type="entry name" value="Sigma70_r2"/>
    <property type="match status" value="1"/>
</dbReference>
<comment type="similarity">
    <text evidence="1">Belongs to the sigma-70 factor family. ECF subfamily.</text>
</comment>
<dbReference type="PANTHER" id="PTHR43133">
    <property type="entry name" value="RNA POLYMERASE ECF-TYPE SIGMA FACTO"/>
    <property type="match status" value="1"/>
</dbReference>
<keyword evidence="3" id="KW-0731">Sigma factor</keyword>
<dbReference type="OrthoDB" id="679904at2"/>
<evidence type="ECO:0000256" key="2">
    <source>
        <dbReference type="ARBA" id="ARBA00023015"/>
    </source>
</evidence>
<dbReference type="Pfam" id="PF08281">
    <property type="entry name" value="Sigma70_r4_2"/>
    <property type="match status" value="1"/>
</dbReference>
<protein>
    <submittedName>
        <fullName evidence="7">RNA polymerase sigma-70 factor</fullName>
    </submittedName>
</protein>
<dbReference type="GO" id="GO:0016987">
    <property type="term" value="F:sigma factor activity"/>
    <property type="evidence" value="ECO:0007669"/>
    <property type="project" value="UniProtKB-KW"/>
</dbReference>